<feature type="compositionally biased region" description="Low complexity" evidence="1">
    <location>
        <begin position="645"/>
        <end position="672"/>
    </location>
</feature>
<dbReference type="Pfam" id="PF13432">
    <property type="entry name" value="TPR_16"/>
    <property type="match status" value="2"/>
</dbReference>
<dbReference type="InterPro" id="IPR011990">
    <property type="entry name" value="TPR-like_helical_dom_sf"/>
</dbReference>
<gene>
    <name evidence="2" type="ORF">HZU44_05795</name>
</gene>
<dbReference type="PANTHER" id="PTHR44809:SF1">
    <property type="entry name" value="PROTEIN O-MANNOSYL-TRANSFERASE TMTC1"/>
    <property type="match status" value="1"/>
</dbReference>
<dbReference type="InterPro" id="IPR019734">
    <property type="entry name" value="TPR_rpt"/>
</dbReference>
<sequence length="914" mass="100744">MIDAARDVFGERLPIWFRFLADQPLDALEALFARSYHHGPLHTVEPDHLLLEWATTIRDAGFHRALDETIAGWLTRRWRPDGGAQPGVDVVWQRALRTIANLDPVPRESVQVLRGHWDDALRRLGPMTRNAAHDPLGWYWAAVSRVQPDDALVEHWFRLCNVTPGTPVFHAHWGLLALRRLDGPAPHVAAMTMAGLRRFLLAVDAMVADRRLHQTEGRALARTECHAVLRAYPARALWREHWGDGSDLPVEPRRWLRGVVRDLDGGSSRSKSTGLKWDRRTRGWAGRATQLAEQFGTDRAAALAGMKALLDEQREYARLSGHPYHLVLSLCRFSKLLVEAGTRLSLAANWAEEARRIDPVSAWTWTAAMRGWSALGRREESVVLGYDALDRFPDNVVVRNSLAEALKAAGRFTEAEEVYRESLVRFPDNVVVHGGLADVLKAAGRFGEAEEVYRECVVRFPDNAVVHGGLADVLRAAGRIREAEEVYRESLVRFPNNVVVRSGLADMLKVAGRFGAAEKVYRDCLARFPDNAVAHGGLADVLRAAGRFGEAEEVYRECVVRFPDNAVVRGGLAEVLKAAGRIGEAEEVYRQALVRFPDNAMLRSGLTEVLKLAERARATRPPEAPDTQEGTDVPADLYVRLPGTAAGADGQPAGPGEAAAEAPGAAQPDAEPAPVPEALDESPLPPPPDVSLRSQVRRALARTNEGQREQLEALLAVVDRLLLTDNGDAEAWYAKLEMLLALGSTAEVQQTFDALPPYLALRPEFVAMQGRLALLELTQEEGTPFGAQVVDSVVRPWEAASRSIPELRHVPAVQRLRASAVVVDGAPLAQFRHEVTREMRDLVAMSRSQPAPTGSPAAALTSWWLSTVHTVLVGPEPTGVGDEELIKNARDHSEVLDRLDDELLSASRYLLTMR</sequence>
<name>A0A7D6C752_9ACTN</name>
<accession>A0A7D6C752</accession>
<dbReference type="EMBL" id="CP058905">
    <property type="protein sequence ID" value="QLJ99626.1"/>
    <property type="molecule type" value="Genomic_DNA"/>
</dbReference>
<protein>
    <submittedName>
        <fullName evidence="2">Tetratricopeptide repeat protein</fullName>
    </submittedName>
</protein>
<dbReference type="InterPro" id="IPR052943">
    <property type="entry name" value="TMTC_O-mannosyl-trnsfr"/>
</dbReference>
<dbReference type="SUPFAM" id="SSF48452">
    <property type="entry name" value="TPR-like"/>
    <property type="match status" value="1"/>
</dbReference>
<dbReference type="Gene3D" id="1.25.40.10">
    <property type="entry name" value="Tetratricopeptide repeat domain"/>
    <property type="match status" value="1"/>
</dbReference>
<dbReference type="SMART" id="SM00028">
    <property type="entry name" value="TPR"/>
    <property type="match status" value="6"/>
</dbReference>
<reference evidence="2" key="1">
    <citation type="submission" date="2020-08" db="EMBL/GenBank/DDBJ databases">
        <title>A bifunctional nitrone conjugated secondary metabolite targeting the ribosome.</title>
        <authorList>
            <person name="Limbrick E.M."/>
            <person name="Graf M."/>
            <person name="Derewacz D.K."/>
            <person name="Nguyen F."/>
            <person name="Spraggins J.M."/>
            <person name="Wieland M."/>
            <person name="Ynigez-Gutierrez A.E."/>
            <person name="Reisman B.J."/>
            <person name="Zinshteyn B."/>
            <person name="McCulloch K."/>
            <person name="Iverson T.M."/>
            <person name="Green R."/>
            <person name="Wilson D.N."/>
            <person name="Bachmann B.O."/>
        </authorList>
    </citation>
    <scope>NUCLEOTIDE SEQUENCE</scope>
    <source>
        <strain evidence="2">Africana</strain>
    </source>
</reference>
<proteinExistence type="predicted"/>
<feature type="region of interest" description="Disordered" evidence="1">
    <location>
        <begin position="643"/>
        <end position="691"/>
    </location>
</feature>
<organism evidence="2">
    <name type="scientific">Micromonospora carbonacea</name>
    <dbReference type="NCBI Taxonomy" id="47853"/>
    <lineage>
        <taxon>Bacteria</taxon>
        <taxon>Bacillati</taxon>
        <taxon>Actinomycetota</taxon>
        <taxon>Actinomycetes</taxon>
        <taxon>Micromonosporales</taxon>
        <taxon>Micromonosporaceae</taxon>
        <taxon>Micromonospora</taxon>
    </lineage>
</organism>
<dbReference type="PANTHER" id="PTHR44809">
    <property type="match status" value="1"/>
</dbReference>
<evidence type="ECO:0000256" key="1">
    <source>
        <dbReference type="SAM" id="MobiDB-lite"/>
    </source>
</evidence>
<evidence type="ECO:0000313" key="2">
    <source>
        <dbReference type="EMBL" id="QLJ99626.1"/>
    </source>
</evidence>
<dbReference type="Pfam" id="PF14559">
    <property type="entry name" value="TPR_19"/>
    <property type="match status" value="1"/>
</dbReference>
<dbReference type="AlphaFoldDB" id="A0A7D6C752"/>